<evidence type="ECO:0000256" key="1">
    <source>
        <dbReference type="ARBA" id="ARBA00007469"/>
    </source>
</evidence>
<keyword evidence="4" id="KW-1185">Reference proteome</keyword>
<protein>
    <submittedName>
        <fullName evidence="3">Ribonuclease Oy</fullName>
    </submittedName>
</protein>
<dbReference type="InterPro" id="IPR001568">
    <property type="entry name" value="RNase_T2-like"/>
</dbReference>
<proteinExistence type="inferred from homology"/>
<comment type="similarity">
    <text evidence="1 2">Belongs to the RNase T2 family.</text>
</comment>
<evidence type="ECO:0000313" key="4">
    <source>
        <dbReference type="Proteomes" id="UP001651158"/>
    </source>
</evidence>
<dbReference type="SUPFAM" id="SSF55895">
    <property type="entry name" value="Ribonuclease Rh-like"/>
    <property type="match status" value="1"/>
</dbReference>
<dbReference type="Gene3D" id="3.90.730.10">
    <property type="entry name" value="Ribonuclease T2-like"/>
    <property type="match status" value="1"/>
</dbReference>
<organism evidence="3 4">
    <name type="scientific">Taenia crassiceps</name>
    <dbReference type="NCBI Taxonomy" id="6207"/>
    <lineage>
        <taxon>Eukaryota</taxon>
        <taxon>Metazoa</taxon>
        <taxon>Spiralia</taxon>
        <taxon>Lophotrochozoa</taxon>
        <taxon>Platyhelminthes</taxon>
        <taxon>Cestoda</taxon>
        <taxon>Eucestoda</taxon>
        <taxon>Cyclophyllidea</taxon>
        <taxon>Taeniidae</taxon>
        <taxon>Taenia</taxon>
    </lineage>
</organism>
<gene>
    <name evidence="3" type="ORF">TcWFU_009017</name>
</gene>
<dbReference type="PANTHER" id="PTHR11240:SF22">
    <property type="entry name" value="RIBONUCLEASE T2"/>
    <property type="match status" value="1"/>
</dbReference>
<dbReference type="PANTHER" id="PTHR11240">
    <property type="entry name" value="RIBONUCLEASE T2"/>
    <property type="match status" value="1"/>
</dbReference>
<reference evidence="3 4" key="1">
    <citation type="journal article" date="2022" name="Front. Cell. Infect. Microbiol.">
        <title>The Genomes of Two Strains of Taenia crassiceps the Animal Model for the Study of Human Cysticercosis.</title>
        <authorList>
            <person name="Bobes R.J."/>
            <person name="Estrada K."/>
            <person name="Rios-Valencia D.G."/>
            <person name="Calderon-Gallegos A."/>
            <person name="de la Torre P."/>
            <person name="Carrero J.C."/>
            <person name="Sanchez-Flores A."/>
            <person name="Laclette J.P."/>
        </authorList>
    </citation>
    <scope>NUCLEOTIDE SEQUENCE [LARGE SCALE GENOMIC DNA]</scope>
    <source>
        <strain evidence="3">WFUcys</strain>
    </source>
</reference>
<dbReference type="PROSITE" id="PS00531">
    <property type="entry name" value="RNASE_T2_2"/>
    <property type="match status" value="1"/>
</dbReference>
<accession>A0ABR4Q580</accession>
<dbReference type="InterPro" id="IPR033130">
    <property type="entry name" value="RNase_T2_His_AS_2"/>
</dbReference>
<dbReference type="Proteomes" id="UP001651158">
    <property type="component" value="Unassembled WGS sequence"/>
</dbReference>
<comment type="caution">
    <text evidence="3">The sequence shown here is derived from an EMBL/GenBank/DDBJ whole genome shotgun (WGS) entry which is preliminary data.</text>
</comment>
<evidence type="ECO:0000256" key="2">
    <source>
        <dbReference type="RuleBase" id="RU004328"/>
    </source>
</evidence>
<evidence type="ECO:0000313" key="3">
    <source>
        <dbReference type="EMBL" id="KAL5104765.1"/>
    </source>
</evidence>
<name>A0ABR4Q580_9CEST</name>
<sequence>MMLIWGFAFSLVGYFWLYQQIISTYFDARHQKNDSLQYPAGYNMNGTWDYLVLTQTWPPGYCQFIACSSPRVINGFNIHGLWAQLWPNSEMNGCGDSPKYDNGSIKDIFEELKREWVDEKSFNHPWRFWRHEWEKHGICVIQNNSVITNQREYFGASLTLKRMYNFTKIFDRNYIVASNTTLYDTLSVLNILRRDLGADVRLQCSWKNGEYAKLVEVRICLNKSFKLLNCPPTTSGFGLLPTTPSLVWTTTCPKAFVVSL</sequence>
<dbReference type="Pfam" id="PF00445">
    <property type="entry name" value="Ribonuclease_T2"/>
    <property type="match status" value="1"/>
</dbReference>
<dbReference type="EMBL" id="JAKROA010000011">
    <property type="protein sequence ID" value="KAL5104765.1"/>
    <property type="molecule type" value="Genomic_DNA"/>
</dbReference>
<dbReference type="InterPro" id="IPR036430">
    <property type="entry name" value="RNase_T2-like_sf"/>
</dbReference>